<feature type="compositionally biased region" description="Pro residues" evidence="1">
    <location>
        <begin position="246"/>
        <end position="256"/>
    </location>
</feature>
<reference evidence="2 3" key="1">
    <citation type="submission" date="2019-12" db="EMBL/GenBank/DDBJ databases">
        <authorList>
            <person name="Floudas D."/>
            <person name="Bentzer J."/>
            <person name="Ahren D."/>
            <person name="Johansson T."/>
            <person name="Persson P."/>
            <person name="Tunlid A."/>
        </authorList>
    </citation>
    <scope>NUCLEOTIDE SEQUENCE [LARGE SCALE GENOMIC DNA]</scope>
    <source>
        <strain evidence="2 3">CBS 102.39</strain>
    </source>
</reference>
<proteinExistence type="predicted"/>
<feature type="compositionally biased region" description="Low complexity" evidence="1">
    <location>
        <begin position="21"/>
        <end position="36"/>
    </location>
</feature>
<evidence type="ECO:0000313" key="3">
    <source>
        <dbReference type="Proteomes" id="UP000521872"/>
    </source>
</evidence>
<name>A0A8H4VVU4_9AGAR</name>
<dbReference type="Proteomes" id="UP000521872">
    <property type="component" value="Unassembled WGS sequence"/>
</dbReference>
<protein>
    <submittedName>
        <fullName evidence="2">Uncharacterized protein</fullName>
    </submittedName>
</protein>
<feature type="compositionally biased region" description="Basic residues" evidence="1">
    <location>
        <begin position="170"/>
        <end position="181"/>
    </location>
</feature>
<feature type="compositionally biased region" description="Basic and acidic residues" evidence="1">
    <location>
        <begin position="42"/>
        <end position="54"/>
    </location>
</feature>
<keyword evidence="3" id="KW-1185">Reference proteome</keyword>
<sequence>MYTTSSYTPTVDAGAQANSTSHLISSKISQHSSASSPTIGDIESHSQIRQRSEETFPEPASSSSRTESKLKRRVSQMFSPAKAPIPSHKPEEAWTPAHSPTRSIITPATTAGNNGWSTRVEDVGRGSRSGILHSLKRRASSSLLTPSNSTKSIGEQQPIPDDPRATSQKPTRKPSTLRKQKSCGPLNNPRPRHREAWLPETGPLSPMQFVGFDQSMQTIQKTLSASASLKQTMSHSNDLQGNSRALPPPLPKPSTPKSPSHDTEHPLAQPATTPKKNQADVADDWTGEWNRADMREVIERLRTLRV</sequence>
<evidence type="ECO:0000256" key="1">
    <source>
        <dbReference type="SAM" id="MobiDB-lite"/>
    </source>
</evidence>
<dbReference type="AlphaFoldDB" id="A0A8H4VVU4"/>
<accession>A0A8H4VVU4</accession>
<comment type="caution">
    <text evidence="2">The sequence shown here is derived from an EMBL/GenBank/DDBJ whole genome shotgun (WGS) entry which is preliminary data.</text>
</comment>
<dbReference type="EMBL" id="JAACJL010000004">
    <property type="protein sequence ID" value="KAF4621794.1"/>
    <property type="molecule type" value="Genomic_DNA"/>
</dbReference>
<feature type="region of interest" description="Disordered" evidence="1">
    <location>
        <begin position="224"/>
        <end position="282"/>
    </location>
</feature>
<organism evidence="2 3">
    <name type="scientific">Agrocybe pediades</name>
    <dbReference type="NCBI Taxonomy" id="84607"/>
    <lineage>
        <taxon>Eukaryota</taxon>
        <taxon>Fungi</taxon>
        <taxon>Dikarya</taxon>
        <taxon>Basidiomycota</taxon>
        <taxon>Agaricomycotina</taxon>
        <taxon>Agaricomycetes</taxon>
        <taxon>Agaricomycetidae</taxon>
        <taxon>Agaricales</taxon>
        <taxon>Agaricineae</taxon>
        <taxon>Strophariaceae</taxon>
        <taxon>Agrocybe</taxon>
    </lineage>
</organism>
<feature type="compositionally biased region" description="Polar residues" evidence="1">
    <location>
        <begin position="98"/>
        <end position="117"/>
    </location>
</feature>
<feature type="region of interest" description="Disordered" evidence="1">
    <location>
        <begin position="1"/>
        <end position="212"/>
    </location>
</feature>
<feature type="compositionally biased region" description="Polar residues" evidence="1">
    <location>
        <begin position="224"/>
        <end position="243"/>
    </location>
</feature>
<evidence type="ECO:0000313" key="2">
    <source>
        <dbReference type="EMBL" id="KAF4621794.1"/>
    </source>
</evidence>
<feature type="compositionally biased region" description="Polar residues" evidence="1">
    <location>
        <begin position="140"/>
        <end position="155"/>
    </location>
</feature>
<gene>
    <name evidence="2" type="ORF">D9613_012202</name>
</gene>